<keyword evidence="2" id="KW-1185">Reference proteome</keyword>
<proteinExistence type="predicted"/>
<dbReference type="Proteomes" id="UP000821865">
    <property type="component" value="Chromosome 9"/>
</dbReference>
<evidence type="ECO:0000313" key="2">
    <source>
        <dbReference type="Proteomes" id="UP000821865"/>
    </source>
</evidence>
<protein>
    <submittedName>
        <fullName evidence="1">Uncharacterized protein</fullName>
    </submittedName>
</protein>
<comment type="caution">
    <text evidence="1">The sequence shown here is derived from an EMBL/GenBank/DDBJ whole genome shotgun (WGS) entry which is preliminary data.</text>
</comment>
<sequence>MASGGAGHNMSTKVNRELLNESINKVIEESARRNRKFVETVEMQIALKNMNPHKVKPASGTFRLKHSMKPNFQVCVIGDKEHCEEARANGVDFVDLETVQRMKRQPSFARKIIKKYDGFLGSTTILNEVTNVVGPMLKKRGKLPLPLRHGDCLPEKVHEVKTTMRIQMKRVLWLALSVGNVKMAPEMLAENINEAIKSLLTLLKKDWQNVKSLHIKSTMGSPQRIY</sequence>
<name>A0ACB8C3T4_DERSI</name>
<reference evidence="1" key="1">
    <citation type="submission" date="2020-05" db="EMBL/GenBank/DDBJ databases">
        <title>Large-scale comparative analyses of tick genomes elucidate their genetic diversity and vector capacities.</title>
        <authorList>
            <person name="Jia N."/>
            <person name="Wang J."/>
            <person name="Shi W."/>
            <person name="Du L."/>
            <person name="Sun Y."/>
            <person name="Zhan W."/>
            <person name="Jiang J."/>
            <person name="Wang Q."/>
            <person name="Zhang B."/>
            <person name="Ji P."/>
            <person name="Sakyi L.B."/>
            <person name="Cui X."/>
            <person name="Yuan T."/>
            <person name="Jiang B."/>
            <person name="Yang W."/>
            <person name="Lam T.T.-Y."/>
            <person name="Chang Q."/>
            <person name="Ding S."/>
            <person name="Wang X."/>
            <person name="Zhu J."/>
            <person name="Ruan X."/>
            <person name="Zhao L."/>
            <person name="Wei J."/>
            <person name="Que T."/>
            <person name="Du C."/>
            <person name="Cheng J."/>
            <person name="Dai P."/>
            <person name="Han X."/>
            <person name="Huang E."/>
            <person name="Gao Y."/>
            <person name="Liu J."/>
            <person name="Shao H."/>
            <person name="Ye R."/>
            <person name="Li L."/>
            <person name="Wei W."/>
            <person name="Wang X."/>
            <person name="Wang C."/>
            <person name="Yang T."/>
            <person name="Huo Q."/>
            <person name="Li W."/>
            <person name="Guo W."/>
            <person name="Chen H."/>
            <person name="Zhou L."/>
            <person name="Ni X."/>
            <person name="Tian J."/>
            <person name="Zhou Y."/>
            <person name="Sheng Y."/>
            <person name="Liu T."/>
            <person name="Pan Y."/>
            <person name="Xia L."/>
            <person name="Li J."/>
            <person name="Zhao F."/>
            <person name="Cao W."/>
        </authorList>
    </citation>
    <scope>NUCLEOTIDE SEQUENCE</scope>
    <source>
        <strain evidence="1">Dsil-2018</strain>
    </source>
</reference>
<evidence type="ECO:0000313" key="1">
    <source>
        <dbReference type="EMBL" id="KAH7933499.1"/>
    </source>
</evidence>
<dbReference type="EMBL" id="CM023478">
    <property type="protein sequence ID" value="KAH7933499.1"/>
    <property type="molecule type" value="Genomic_DNA"/>
</dbReference>
<gene>
    <name evidence="1" type="ORF">HPB49_013248</name>
</gene>
<accession>A0ACB8C3T4</accession>
<organism evidence="1 2">
    <name type="scientific">Dermacentor silvarum</name>
    <name type="common">Tick</name>
    <dbReference type="NCBI Taxonomy" id="543639"/>
    <lineage>
        <taxon>Eukaryota</taxon>
        <taxon>Metazoa</taxon>
        <taxon>Ecdysozoa</taxon>
        <taxon>Arthropoda</taxon>
        <taxon>Chelicerata</taxon>
        <taxon>Arachnida</taxon>
        <taxon>Acari</taxon>
        <taxon>Parasitiformes</taxon>
        <taxon>Ixodida</taxon>
        <taxon>Ixodoidea</taxon>
        <taxon>Ixodidae</taxon>
        <taxon>Rhipicephalinae</taxon>
        <taxon>Dermacentor</taxon>
    </lineage>
</organism>